<feature type="domain" description="HTH lysR-type" evidence="5">
    <location>
        <begin position="6"/>
        <end position="63"/>
    </location>
</feature>
<dbReference type="InterPro" id="IPR005119">
    <property type="entry name" value="LysR_subst-bd"/>
</dbReference>
<evidence type="ECO:0000256" key="1">
    <source>
        <dbReference type="ARBA" id="ARBA00009437"/>
    </source>
</evidence>
<keyword evidence="7" id="KW-1185">Reference proteome</keyword>
<dbReference type="GO" id="GO:0003700">
    <property type="term" value="F:DNA-binding transcription factor activity"/>
    <property type="evidence" value="ECO:0007669"/>
    <property type="project" value="InterPro"/>
</dbReference>
<comment type="similarity">
    <text evidence="1">Belongs to the LysR transcriptional regulatory family.</text>
</comment>
<dbReference type="InterPro" id="IPR036390">
    <property type="entry name" value="WH_DNA-bd_sf"/>
</dbReference>
<dbReference type="PATRIC" id="fig|1489064.4.peg.45"/>
<sequence length="300" mass="33820">MAYQLPPLNWLRAFEAAARYNNFTTAAKELNLTPAAVSHQVRSLEKELDFLLFERLARSLKLTDKGRAYLPAVRRAFEDISVSTTGLFGTKGKQTINILCTVAFSVSWLTPRLKDFLTKYPDINIRLHTAIWTESLDHDNIDIDIRSGHGNWPGFHSQKIHTEPSVLVATPENVRLLKQSIKTGDKSLINHLSCVRIMGCEGRWQKILDTHLKGADLEVNITVDTSLNSVQLASSGACVSLVLKAHAQPDLDSGKLIRVVEQDFDYDDSHYLLTPIKDESSKPESLLFRNWLLDQVQIEQ</sequence>
<dbReference type="InterPro" id="IPR058163">
    <property type="entry name" value="LysR-type_TF_proteobact-type"/>
</dbReference>
<dbReference type="Gene3D" id="1.10.10.10">
    <property type="entry name" value="Winged helix-like DNA-binding domain superfamily/Winged helix DNA-binding domain"/>
    <property type="match status" value="1"/>
</dbReference>
<keyword evidence="2" id="KW-0805">Transcription regulation</keyword>
<dbReference type="GO" id="GO:0043565">
    <property type="term" value="F:sequence-specific DNA binding"/>
    <property type="evidence" value="ECO:0007669"/>
    <property type="project" value="TreeGrafter"/>
</dbReference>
<dbReference type="OrthoDB" id="9813056at2"/>
<dbReference type="PROSITE" id="PS50931">
    <property type="entry name" value="HTH_LYSR"/>
    <property type="match status" value="1"/>
</dbReference>
<dbReference type="Gene3D" id="3.40.190.10">
    <property type="entry name" value="Periplasmic binding protein-like II"/>
    <property type="match status" value="2"/>
</dbReference>
<dbReference type="Pfam" id="PF00126">
    <property type="entry name" value="HTH_1"/>
    <property type="match status" value="1"/>
</dbReference>
<dbReference type="AlphaFoldDB" id="A0A0H2MSY1"/>
<reference evidence="6 7" key="1">
    <citation type="submission" date="2015-03" db="EMBL/GenBank/DDBJ databases">
        <title>Genome Sequence of Kiloniella spongiae MEBiC09566, isolated from a marine sponge.</title>
        <authorList>
            <person name="Shao Z."/>
            <person name="Wang L."/>
            <person name="Li X."/>
        </authorList>
    </citation>
    <scope>NUCLEOTIDE SEQUENCE [LARGE SCALE GENOMIC DNA]</scope>
    <source>
        <strain evidence="6 7">MEBiC09566</strain>
    </source>
</reference>
<dbReference type="PANTHER" id="PTHR30537:SF74">
    <property type="entry name" value="HTH-TYPE TRANSCRIPTIONAL REGULATOR TRPI"/>
    <property type="match status" value="1"/>
</dbReference>
<evidence type="ECO:0000313" key="6">
    <source>
        <dbReference type="EMBL" id="KLN59770.1"/>
    </source>
</evidence>
<name>A0A0H2MSY1_9PROT</name>
<dbReference type="Pfam" id="PF03466">
    <property type="entry name" value="LysR_substrate"/>
    <property type="match status" value="1"/>
</dbReference>
<comment type="caution">
    <text evidence="6">The sequence shown here is derived from an EMBL/GenBank/DDBJ whole genome shotgun (WGS) entry which is preliminary data.</text>
</comment>
<evidence type="ECO:0000256" key="3">
    <source>
        <dbReference type="ARBA" id="ARBA00023125"/>
    </source>
</evidence>
<gene>
    <name evidence="6" type="ORF">WH96_15385</name>
</gene>
<dbReference type="Proteomes" id="UP000035444">
    <property type="component" value="Unassembled WGS sequence"/>
</dbReference>
<protein>
    <submittedName>
        <fullName evidence="6">LysR family transcriptional regulator</fullName>
    </submittedName>
</protein>
<dbReference type="STRING" id="1489064.WH96_15385"/>
<dbReference type="InterPro" id="IPR000847">
    <property type="entry name" value="LysR_HTH_N"/>
</dbReference>
<dbReference type="PRINTS" id="PR00039">
    <property type="entry name" value="HTHLYSR"/>
</dbReference>
<organism evidence="6 7">
    <name type="scientific">Kiloniella spongiae</name>
    <dbReference type="NCBI Taxonomy" id="1489064"/>
    <lineage>
        <taxon>Bacteria</taxon>
        <taxon>Pseudomonadati</taxon>
        <taxon>Pseudomonadota</taxon>
        <taxon>Alphaproteobacteria</taxon>
        <taxon>Rhodospirillales</taxon>
        <taxon>Kiloniellaceae</taxon>
        <taxon>Kiloniella</taxon>
    </lineage>
</organism>
<proteinExistence type="inferred from homology"/>
<evidence type="ECO:0000313" key="7">
    <source>
        <dbReference type="Proteomes" id="UP000035444"/>
    </source>
</evidence>
<evidence type="ECO:0000256" key="2">
    <source>
        <dbReference type="ARBA" id="ARBA00023015"/>
    </source>
</evidence>
<keyword evidence="4" id="KW-0804">Transcription</keyword>
<dbReference type="GO" id="GO:0006351">
    <property type="term" value="P:DNA-templated transcription"/>
    <property type="evidence" value="ECO:0007669"/>
    <property type="project" value="TreeGrafter"/>
</dbReference>
<dbReference type="FunFam" id="1.10.10.10:FF:000038">
    <property type="entry name" value="Glycine cleavage system transcriptional activator"/>
    <property type="match status" value="1"/>
</dbReference>
<dbReference type="InterPro" id="IPR036388">
    <property type="entry name" value="WH-like_DNA-bd_sf"/>
</dbReference>
<keyword evidence="3" id="KW-0238">DNA-binding</keyword>
<dbReference type="SUPFAM" id="SSF46785">
    <property type="entry name" value="Winged helix' DNA-binding domain"/>
    <property type="match status" value="1"/>
</dbReference>
<dbReference type="PANTHER" id="PTHR30537">
    <property type="entry name" value="HTH-TYPE TRANSCRIPTIONAL REGULATOR"/>
    <property type="match status" value="1"/>
</dbReference>
<evidence type="ECO:0000256" key="4">
    <source>
        <dbReference type="ARBA" id="ARBA00023163"/>
    </source>
</evidence>
<evidence type="ECO:0000259" key="5">
    <source>
        <dbReference type="PROSITE" id="PS50931"/>
    </source>
</evidence>
<accession>A0A0H2MSY1</accession>
<dbReference type="EMBL" id="LAQL01000010">
    <property type="protein sequence ID" value="KLN59770.1"/>
    <property type="molecule type" value="Genomic_DNA"/>
</dbReference>
<dbReference type="RefSeq" id="WP_047765101.1">
    <property type="nucleotide sequence ID" value="NZ_LAQL01000010.1"/>
</dbReference>
<dbReference type="SUPFAM" id="SSF53850">
    <property type="entry name" value="Periplasmic binding protein-like II"/>
    <property type="match status" value="1"/>
</dbReference>